<accession>A0ABS2ALW1</accession>
<name>A0ABS2ALW1_9ACTN</name>
<evidence type="ECO:0000313" key="3">
    <source>
        <dbReference type="Proteomes" id="UP000632138"/>
    </source>
</evidence>
<dbReference type="Proteomes" id="UP000632138">
    <property type="component" value="Unassembled WGS sequence"/>
</dbReference>
<gene>
    <name evidence="2" type="ORF">JIG36_35550</name>
</gene>
<dbReference type="InterPro" id="IPR045794">
    <property type="entry name" value="Trypco1"/>
</dbReference>
<dbReference type="EMBL" id="JAENHP010000016">
    <property type="protein sequence ID" value="MBM2620829.1"/>
    <property type="molecule type" value="Genomic_DNA"/>
</dbReference>
<evidence type="ECO:0000313" key="2">
    <source>
        <dbReference type="EMBL" id="MBM2620829.1"/>
    </source>
</evidence>
<protein>
    <recommendedName>
        <fullName evidence="1">Trypsin-co-occurring domain-containing protein</fullName>
    </recommendedName>
</protein>
<dbReference type="RefSeq" id="WP_203380807.1">
    <property type="nucleotide sequence ID" value="NZ_JAENHP010000016.1"/>
</dbReference>
<comment type="caution">
    <text evidence="2">The sequence shown here is derived from an EMBL/GenBank/DDBJ whole genome shotgun (WGS) entry which is preliminary data.</text>
</comment>
<feature type="domain" description="Trypsin-co-occurring" evidence="1">
    <location>
        <begin position="9"/>
        <end position="105"/>
    </location>
</feature>
<dbReference type="NCBIfam" id="NF041216">
    <property type="entry name" value="CU044_2847_fam"/>
    <property type="match status" value="1"/>
</dbReference>
<keyword evidence="3" id="KW-1185">Reference proteome</keyword>
<organism evidence="2 3">
    <name type="scientific">Paractinoplanes ovalisporus</name>
    <dbReference type="NCBI Taxonomy" id="2810368"/>
    <lineage>
        <taxon>Bacteria</taxon>
        <taxon>Bacillati</taxon>
        <taxon>Actinomycetota</taxon>
        <taxon>Actinomycetes</taxon>
        <taxon>Micromonosporales</taxon>
        <taxon>Micromonosporaceae</taxon>
        <taxon>Paractinoplanes</taxon>
    </lineage>
</organism>
<dbReference type="Pfam" id="PF19493">
    <property type="entry name" value="Trypco1"/>
    <property type="match status" value="1"/>
</dbReference>
<proteinExistence type="predicted"/>
<reference evidence="2 3" key="1">
    <citation type="submission" date="2021-01" db="EMBL/GenBank/DDBJ databases">
        <title>Actinoplanes sp. nov. LDG1-06 isolated from lichen.</title>
        <authorList>
            <person name="Saeng-In P."/>
            <person name="Phongsopitanun W."/>
            <person name="Kanchanasin P."/>
            <person name="Yuki M."/>
            <person name="Kudo T."/>
            <person name="Ohkuma M."/>
            <person name="Tanasupawat S."/>
        </authorList>
    </citation>
    <scope>NUCLEOTIDE SEQUENCE [LARGE SCALE GENOMIC DNA]</scope>
    <source>
        <strain evidence="2 3">LDG1-06</strain>
    </source>
</reference>
<evidence type="ECO:0000259" key="1">
    <source>
        <dbReference type="Pfam" id="PF19493"/>
    </source>
</evidence>
<sequence length="122" mass="12736">MTSELMSVRTEDGSAALFEVDVNPGGLRDVSFDGKIVKAKETLEQSLVEVRRVALKALDTFRDGGADGPDQVELEFGVKFKAEAGTAVFAKAAAEGHIVVRLSWKSGVDGPGGPGGGEADDE</sequence>